<feature type="compositionally biased region" description="Basic and acidic residues" evidence="2">
    <location>
        <begin position="61"/>
        <end position="74"/>
    </location>
</feature>
<evidence type="ECO:0000313" key="4">
    <source>
        <dbReference type="Proteomes" id="UP001153678"/>
    </source>
</evidence>
<keyword evidence="1" id="KW-0175">Coiled coil</keyword>
<dbReference type="AlphaFoldDB" id="A0A9W4SQ69"/>
<accession>A0A9W4SQ69</accession>
<feature type="region of interest" description="Disordered" evidence="2">
    <location>
        <begin position="637"/>
        <end position="675"/>
    </location>
</feature>
<feature type="compositionally biased region" description="Low complexity" evidence="2">
    <location>
        <begin position="307"/>
        <end position="327"/>
    </location>
</feature>
<proteinExistence type="predicted"/>
<feature type="region of interest" description="Disordered" evidence="2">
    <location>
        <begin position="369"/>
        <end position="393"/>
    </location>
</feature>
<gene>
    <name evidence="3" type="ORF">FWILDA_LOCUS7996</name>
</gene>
<feature type="region of interest" description="Disordered" evidence="2">
    <location>
        <begin position="61"/>
        <end position="82"/>
    </location>
</feature>
<feature type="compositionally biased region" description="Polar residues" evidence="2">
    <location>
        <begin position="637"/>
        <end position="655"/>
    </location>
</feature>
<feature type="region of interest" description="Disordered" evidence="2">
    <location>
        <begin position="274"/>
        <end position="343"/>
    </location>
</feature>
<sequence>MSISQGRLEELEVLRTKLDVSFDLVSSLVDSWIGMNGIKNKAVSEMILKRKLTQKNFRKYKDPKNDNLKRTNKNDEEDLKEDSKTSIVLKKSNSSDNFYTMKVTKLQLGVYANRQPFCLYLFPLVATPPSPSRTTVYQLFYRLRDIDVIFFESQIGFIYNSGKIPQIYFDTPGYCFYERSGDIYLAARAISETGTRLGNHLLAEFCKYGRSDIISGMADKLLESVDISRASAVEAEFEFFTADSSFPLANIELPPISRKRMSLDAVLDKNDNTNYRYASPVEHTVSPSGSDRETPIKQEPYSESEHSNSSPNNSPKSPHSPSSPLLSGEVAVEEETRTNKRRRVVASAIGSNNIKVTNNPEVMEQLKDQQTHLQETHHKRNSVSNRSNRNSRNLSVFAPPYNDGSIVVSSASSCVNKVRGQNSAGLKYHVQSPMTAPISLNRSAQNRQSVSGFPLSANSAFLPTSQSLNTHSASTSASINGLISPNNIDDVRSGRISSPLPSPHPSRISMPVTNPALHSNGEQPSKKSFIRLFDSFYDTVADTRSLKTTLEDQIRKTTTLLQTLQASGSMIESLVRGHFREMQREVVNDLMTLEKRLSKVEERIRNSAAVVGMGPSPPLDPDRRLSDISTACSDIGLSHNNQDANNNLSVSQLTNSSPPLSAVSSSNGYEDSQTKDYEDILSGLKARLESLERRISVS</sequence>
<reference evidence="3" key="1">
    <citation type="submission" date="2022-08" db="EMBL/GenBank/DDBJ databases">
        <authorList>
            <person name="Kallberg Y."/>
            <person name="Tangrot J."/>
            <person name="Rosling A."/>
        </authorList>
    </citation>
    <scope>NUCLEOTIDE SEQUENCE</scope>
    <source>
        <strain evidence="3">Wild A</strain>
    </source>
</reference>
<evidence type="ECO:0000256" key="2">
    <source>
        <dbReference type="SAM" id="MobiDB-lite"/>
    </source>
</evidence>
<feature type="compositionally biased region" description="Low complexity" evidence="2">
    <location>
        <begin position="382"/>
        <end position="393"/>
    </location>
</feature>
<feature type="compositionally biased region" description="Low complexity" evidence="2">
    <location>
        <begin position="656"/>
        <end position="666"/>
    </location>
</feature>
<keyword evidence="4" id="KW-1185">Reference proteome</keyword>
<protein>
    <submittedName>
        <fullName evidence="3">3004_t:CDS:1</fullName>
    </submittedName>
</protein>
<comment type="caution">
    <text evidence="3">The sequence shown here is derived from an EMBL/GenBank/DDBJ whole genome shotgun (WGS) entry which is preliminary data.</text>
</comment>
<evidence type="ECO:0000313" key="3">
    <source>
        <dbReference type="EMBL" id="CAI2177256.1"/>
    </source>
</evidence>
<dbReference type="Proteomes" id="UP001153678">
    <property type="component" value="Unassembled WGS sequence"/>
</dbReference>
<dbReference type="EMBL" id="CAMKVN010001643">
    <property type="protein sequence ID" value="CAI2177256.1"/>
    <property type="molecule type" value="Genomic_DNA"/>
</dbReference>
<name>A0A9W4SQ69_9GLOM</name>
<feature type="coiled-coil region" evidence="1">
    <location>
        <begin position="583"/>
        <end position="610"/>
    </location>
</feature>
<organism evidence="3 4">
    <name type="scientific">Funneliformis geosporum</name>
    <dbReference type="NCBI Taxonomy" id="1117311"/>
    <lineage>
        <taxon>Eukaryota</taxon>
        <taxon>Fungi</taxon>
        <taxon>Fungi incertae sedis</taxon>
        <taxon>Mucoromycota</taxon>
        <taxon>Glomeromycotina</taxon>
        <taxon>Glomeromycetes</taxon>
        <taxon>Glomerales</taxon>
        <taxon>Glomeraceae</taxon>
        <taxon>Funneliformis</taxon>
    </lineage>
</organism>
<evidence type="ECO:0000256" key="1">
    <source>
        <dbReference type="SAM" id="Coils"/>
    </source>
</evidence>
<dbReference type="OrthoDB" id="2138242at2759"/>